<dbReference type="Proteomes" id="UP000663801">
    <property type="component" value="Unassembled WGS sequence"/>
</dbReference>
<accession>A0A939C0B0</accession>
<reference evidence="3" key="1">
    <citation type="submission" date="2021-01" db="EMBL/GenBank/DDBJ databases">
        <title>KCTC 19127 draft genome.</title>
        <authorList>
            <person name="An D."/>
        </authorList>
    </citation>
    <scope>NUCLEOTIDE SEQUENCE</scope>
    <source>
        <strain evidence="3">KCTC 19127</strain>
    </source>
</reference>
<sequence length="345" mass="35165">MSLRVERRDVDALAHGCALLGSGGGGATTQLELLALGAPWPIEVVPADAVDPATPCLAVALAGSTMVMTERLPGPELLTAAVAAVQRWTGTTAPALCTLEIGGLNGLTGFVVAQGRTLLDADCMGRALPGIDQVSLLVDGVPGLVVATTTGDGVGLVDRPRPMDAEAMVRAALRLSGGTGAVVVGGFTAGDLVEHAVTGSTTRALTLGRAFVAAREASIGNLAAAIGGRLLAQGRIQAVLTDPVDPQVQSFHLLGPGGAVHRLITRTETLALMTDGVLISAAPTILAVLDVRTRAVLQITDLSPAHHIAVIELAAPTWWTDRPERLRRVTPAAYGVTDLEPGASG</sequence>
<name>A0A939C0B0_9ACTN</name>
<organism evidence="3 4">
    <name type="scientific">Nakamurella flavida</name>
    <dbReference type="NCBI Taxonomy" id="363630"/>
    <lineage>
        <taxon>Bacteria</taxon>
        <taxon>Bacillati</taxon>
        <taxon>Actinomycetota</taxon>
        <taxon>Actinomycetes</taxon>
        <taxon>Nakamurellales</taxon>
        <taxon>Nakamurellaceae</taxon>
        <taxon>Nakamurella</taxon>
    </lineage>
</organism>
<dbReference type="RefSeq" id="WP_205256648.1">
    <property type="nucleotide sequence ID" value="NZ_BAAAPV010000004.1"/>
</dbReference>
<proteinExistence type="predicted"/>
<feature type="domain" description="S-Me-THD N-terminal" evidence="1">
    <location>
        <begin position="9"/>
        <end position="153"/>
    </location>
</feature>
<keyword evidence="4" id="KW-1185">Reference proteome</keyword>
<dbReference type="InterPro" id="IPR027479">
    <property type="entry name" value="S-Me-THD_N_sf"/>
</dbReference>
<evidence type="ECO:0000259" key="1">
    <source>
        <dbReference type="Pfam" id="PF06032"/>
    </source>
</evidence>
<dbReference type="InterPro" id="IPR048350">
    <property type="entry name" value="S-Me-THD-like_C"/>
</dbReference>
<dbReference type="Pfam" id="PF06032">
    <property type="entry name" value="S-Me-THD_N"/>
    <property type="match status" value="1"/>
</dbReference>
<dbReference type="EMBL" id="JAERWL010000008">
    <property type="protein sequence ID" value="MBM9476533.1"/>
    <property type="molecule type" value="Genomic_DNA"/>
</dbReference>
<gene>
    <name evidence="3" type="ORF">JL107_08775</name>
</gene>
<protein>
    <submittedName>
        <fullName evidence="3">DUF917 family protein</fullName>
    </submittedName>
</protein>
<dbReference type="Pfam" id="PF20906">
    <property type="entry name" value="S-Me-THD_C"/>
    <property type="match status" value="1"/>
</dbReference>
<dbReference type="SUPFAM" id="SSF160991">
    <property type="entry name" value="CV3147-like"/>
    <property type="match status" value="1"/>
</dbReference>
<evidence type="ECO:0000313" key="3">
    <source>
        <dbReference type="EMBL" id="MBM9476533.1"/>
    </source>
</evidence>
<evidence type="ECO:0000259" key="2">
    <source>
        <dbReference type="Pfam" id="PF20906"/>
    </source>
</evidence>
<evidence type="ECO:0000313" key="4">
    <source>
        <dbReference type="Proteomes" id="UP000663801"/>
    </source>
</evidence>
<dbReference type="InterPro" id="IPR010318">
    <property type="entry name" value="S-Me-THD_N"/>
</dbReference>
<feature type="domain" description="S-Me-THD-like C-terminal" evidence="2">
    <location>
        <begin position="164"/>
        <end position="339"/>
    </location>
</feature>
<comment type="caution">
    <text evidence="3">The sequence shown here is derived from an EMBL/GenBank/DDBJ whole genome shotgun (WGS) entry which is preliminary data.</text>
</comment>
<dbReference type="Gene3D" id="3.40.1610.10">
    <property type="entry name" value="CV3147-like domain"/>
    <property type="match status" value="1"/>
</dbReference>
<dbReference type="AlphaFoldDB" id="A0A939C0B0"/>